<dbReference type="PROSITE" id="PS50030">
    <property type="entry name" value="UBA"/>
    <property type="match status" value="1"/>
</dbReference>
<dbReference type="PANTHER" id="PTHR12917:SF1">
    <property type="entry name" value="AT13091P"/>
    <property type="match status" value="1"/>
</dbReference>
<dbReference type="AlphaFoldDB" id="A0AA39HFU9"/>
<dbReference type="GO" id="GO:0006508">
    <property type="term" value="P:proteolysis"/>
    <property type="evidence" value="ECO:0007669"/>
    <property type="project" value="UniProtKB-KW"/>
</dbReference>
<dbReference type="InterPro" id="IPR019103">
    <property type="entry name" value="Peptidase_aspartic_DDI1-type"/>
</dbReference>
<keyword evidence="7" id="KW-1185">Reference proteome</keyword>
<comment type="caution">
    <text evidence="6">The sequence shown here is derived from an EMBL/GenBank/DDBJ whole genome shotgun (WGS) entry which is preliminary data.</text>
</comment>
<keyword evidence="2" id="KW-0645">Protease</keyword>
<dbReference type="PANTHER" id="PTHR12917">
    <property type="entry name" value="ASPARTYL PROTEASE DDI-RELATED"/>
    <property type="match status" value="1"/>
</dbReference>
<dbReference type="GO" id="GO:0004190">
    <property type="term" value="F:aspartic-type endopeptidase activity"/>
    <property type="evidence" value="ECO:0007669"/>
    <property type="project" value="UniProtKB-KW"/>
</dbReference>
<name>A0AA39HFU9_9BILA</name>
<protein>
    <recommendedName>
        <fullName evidence="5">UBA domain-containing protein</fullName>
    </recommendedName>
</protein>
<dbReference type="SUPFAM" id="SSF50630">
    <property type="entry name" value="Acid proteases"/>
    <property type="match status" value="1"/>
</dbReference>
<dbReference type="Gene3D" id="3.10.20.90">
    <property type="entry name" value="Phosphatidylinositol 3-kinase Catalytic Subunit, Chain A, domain 1"/>
    <property type="match status" value="1"/>
</dbReference>
<reference evidence="6" key="1">
    <citation type="submission" date="2023-06" db="EMBL/GenBank/DDBJ databases">
        <title>Genomic analysis of the entomopathogenic nematode Steinernema hermaphroditum.</title>
        <authorList>
            <person name="Schwarz E.M."/>
            <person name="Heppert J.K."/>
            <person name="Baniya A."/>
            <person name="Schwartz H.T."/>
            <person name="Tan C.-H."/>
            <person name="Antoshechkin I."/>
            <person name="Sternberg P.W."/>
            <person name="Goodrich-Blair H."/>
            <person name="Dillman A.R."/>
        </authorList>
    </citation>
    <scope>NUCLEOTIDE SEQUENCE</scope>
    <source>
        <strain evidence="6">PS9179</strain>
        <tissue evidence="6">Whole animal</tissue>
    </source>
</reference>
<sequence length="458" mass="51869">MKSDFFHYRFLSTPPSVMIITFMAGEDMSSTDVSPQMEIENLLALIQVELPILAQFAVDKLHLVHNGTKYATGTILKKTIEEMAFQDGDLIYVMPMPKELAKPTGSGPGPLPQAKAQRVSQLISSIKVSARPSSSHTIPQYPPNVPLRGRVQFKDEALYRENMVSLFSRLNDPTKEHIREYMRTESKAIYDAWEKNPTDFEAFYKECLVYRLEDVRRAQLAMTDPTSAEGQKYIADMIRKQNIEHTENFAKEHMPENKGSRCLLYVKLNINGCEVQAFIDSGAQISLMSEHCAKRCNLERLIDYRYKGRASGIGGEARFLGKLHSVEVKTSNDHKFPCMFEVNRDRKVDLLIGLDLLKRHHCVIDLGKMILRFGDGTEVPFLEDKEVERYMVSIGLIDDLIDTDRLAELVELGFDSREAAQELLACDNDVLMASASLFARREEKKKAEGEGGGTPMDQ</sequence>
<dbReference type="CDD" id="cd14291">
    <property type="entry name" value="UBA1_NUB1_like"/>
    <property type="match status" value="1"/>
</dbReference>
<comment type="similarity">
    <text evidence="1">Belongs to the DDI1 family.</text>
</comment>
<evidence type="ECO:0000256" key="1">
    <source>
        <dbReference type="ARBA" id="ARBA00009136"/>
    </source>
</evidence>
<dbReference type="Gene3D" id="2.40.70.10">
    <property type="entry name" value="Acid Proteases"/>
    <property type="match status" value="1"/>
</dbReference>
<keyword evidence="3" id="KW-0064">Aspartyl protease</keyword>
<evidence type="ECO:0000259" key="5">
    <source>
        <dbReference type="PROSITE" id="PS50030"/>
    </source>
</evidence>
<feature type="domain" description="UBA" evidence="5">
    <location>
        <begin position="400"/>
        <end position="440"/>
    </location>
</feature>
<evidence type="ECO:0000256" key="3">
    <source>
        <dbReference type="ARBA" id="ARBA00022750"/>
    </source>
</evidence>
<dbReference type="InterPro" id="IPR009060">
    <property type="entry name" value="UBA-like_sf"/>
</dbReference>
<dbReference type="InterPro" id="IPR015940">
    <property type="entry name" value="UBA"/>
</dbReference>
<evidence type="ECO:0000313" key="7">
    <source>
        <dbReference type="Proteomes" id="UP001175271"/>
    </source>
</evidence>
<dbReference type="InterPro" id="IPR021109">
    <property type="entry name" value="Peptidase_aspartic_dom_sf"/>
</dbReference>
<evidence type="ECO:0000256" key="2">
    <source>
        <dbReference type="ARBA" id="ARBA00022670"/>
    </source>
</evidence>
<evidence type="ECO:0000256" key="4">
    <source>
        <dbReference type="ARBA" id="ARBA00022801"/>
    </source>
</evidence>
<dbReference type="SUPFAM" id="SSF46934">
    <property type="entry name" value="UBA-like"/>
    <property type="match status" value="1"/>
</dbReference>
<dbReference type="CDD" id="cd05479">
    <property type="entry name" value="RP_DDI"/>
    <property type="match status" value="1"/>
</dbReference>
<keyword evidence="4" id="KW-0378">Hydrolase</keyword>
<organism evidence="6 7">
    <name type="scientific">Steinernema hermaphroditum</name>
    <dbReference type="NCBI Taxonomy" id="289476"/>
    <lineage>
        <taxon>Eukaryota</taxon>
        <taxon>Metazoa</taxon>
        <taxon>Ecdysozoa</taxon>
        <taxon>Nematoda</taxon>
        <taxon>Chromadorea</taxon>
        <taxon>Rhabditida</taxon>
        <taxon>Tylenchina</taxon>
        <taxon>Panagrolaimomorpha</taxon>
        <taxon>Strongyloidoidea</taxon>
        <taxon>Steinernematidae</taxon>
        <taxon>Steinernema</taxon>
    </lineage>
</organism>
<dbReference type="Pfam" id="PF09668">
    <property type="entry name" value="Asp_protease"/>
    <property type="match status" value="1"/>
</dbReference>
<evidence type="ECO:0000313" key="6">
    <source>
        <dbReference type="EMBL" id="KAK0404008.1"/>
    </source>
</evidence>
<dbReference type="Proteomes" id="UP001175271">
    <property type="component" value="Unassembled WGS sequence"/>
</dbReference>
<proteinExistence type="inferred from homology"/>
<gene>
    <name evidence="6" type="ORF">QR680_017237</name>
</gene>
<accession>A0AA39HFU9</accession>
<dbReference type="EMBL" id="JAUCMV010000004">
    <property type="protein sequence ID" value="KAK0404008.1"/>
    <property type="molecule type" value="Genomic_DNA"/>
</dbReference>